<dbReference type="InterPro" id="IPR012337">
    <property type="entry name" value="RNaseH-like_sf"/>
</dbReference>
<dbReference type="InterPro" id="IPR050951">
    <property type="entry name" value="Retrovirus_Pol_polyprotein"/>
</dbReference>
<dbReference type="PROSITE" id="PS50158">
    <property type="entry name" value="ZF_CCHC"/>
    <property type="match status" value="1"/>
</dbReference>
<keyword evidence="13" id="KW-0695">RNA-directed DNA polymerase</keyword>
<evidence type="ECO:0000256" key="11">
    <source>
        <dbReference type="ARBA" id="ARBA00022884"/>
    </source>
</evidence>
<dbReference type="GO" id="GO:0005634">
    <property type="term" value="C:nucleus"/>
    <property type="evidence" value="ECO:0007669"/>
    <property type="project" value="UniProtKB-ARBA"/>
</dbReference>
<evidence type="ECO:0000256" key="16">
    <source>
        <dbReference type="ARBA" id="ARBA00023172"/>
    </source>
</evidence>
<evidence type="ECO:0000256" key="18">
    <source>
        <dbReference type="PROSITE-ProRule" id="PRU00047"/>
    </source>
</evidence>
<keyword evidence="5" id="KW-0540">Nuclease</keyword>
<dbReference type="GO" id="GO:0006338">
    <property type="term" value="P:chromatin remodeling"/>
    <property type="evidence" value="ECO:0007669"/>
    <property type="project" value="UniProtKB-ARBA"/>
</dbReference>
<evidence type="ECO:0000256" key="17">
    <source>
        <dbReference type="ARBA" id="ARBA00023268"/>
    </source>
</evidence>
<dbReference type="SMART" id="SM00298">
    <property type="entry name" value="CHROMO"/>
    <property type="match status" value="1"/>
</dbReference>
<dbReference type="OMA" id="CRISKIP"/>
<feature type="domain" description="Chromo" evidence="20">
    <location>
        <begin position="1494"/>
        <end position="1552"/>
    </location>
</feature>
<dbReference type="Gene3D" id="2.40.50.40">
    <property type="match status" value="1"/>
</dbReference>
<keyword evidence="11" id="KW-0694">RNA-binding</keyword>
<keyword evidence="6" id="KW-0479">Metal-binding</keyword>
<dbReference type="GO" id="GO:0003964">
    <property type="term" value="F:RNA-directed DNA polymerase activity"/>
    <property type="evidence" value="ECO:0007669"/>
    <property type="project" value="UniProtKB-KW"/>
</dbReference>
<dbReference type="Pfam" id="PF00665">
    <property type="entry name" value="rve"/>
    <property type="match status" value="1"/>
</dbReference>
<keyword evidence="12" id="KW-0229">DNA integration</keyword>
<dbReference type="InterPro" id="IPR041577">
    <property type="entry name" value="RT_RNaseH_2"/>
</dbReference>
<proteinExistence type="predicted"/>
<accession>A0A0A0HTT8</accession>
<dbReference type="GO" id="GO:0004519">
    <property type="term" value="F:endonuclease activity"/>
    <property type="evidence" value="ECO:0007669"/>
    <property type="project" value="UniProtKB-KW"/>
</dbReference>
<evidence type="ECO:0000256" key="13">
    <source>
        <dbReference type="ARBA" id="ARBA00022918"/>
    </source>
</evidence>
<keyword evidence="8" id="KW-0255">Endonuclease</keyword>
<dbReference type="InterPro" id="IPR043502">
    <property type="entry name" value="DNA/RNA_pol_sf"/>
</dbReference>
<keyword evidence="16" id="KW-0233">DNA recombination</keyword>
<dbReference type="GO" id="GO:0006310">
    <property type="term" value="P:DNA recombination"/>
    <property type="evidence" value="ECO:0007669"/>
    <property type="project" value="UniProtKB-KW"/>
</dbReference>
<keyword evidence="15" id="KW-0238">DNA-binding</keyword>
<dbReference type="CDD" id="cd00303">
    <property type="entry name" value="retropepsin_like"/>
    <property type="match status" value="1"/>
</dbReference>
<dbReference type="SUPFAM" id="SSF56672">
    <property type="entry name" value="DNA/RNA polymerases"/>
    <property type="match status" value="1"/>
</dbReference>
<reference evidence="24 25" key="1">
    <citation type="journal article" date="2011" name="PLoS Genet.">
        <title>Comparative genomic analysis of human fungal pathogens causing paracoccidioidomycosis.</title>
        <authorList>
            <person name="Desjardins C.A."/>
            <person name="Champion M.D."/>
            <person name="Holder J.W."/>
            <person name="Muszewska A."/>
            <person name="Goldberg J."/>
            <person name="Bailao A.M."/>
            <person name="Brigido M.M."/>
            <person name="Ferreira M.E."/>
            <person name="Garcia A.M."/>
            <person name="Grynberg M."/>
            <person name="Gujja S."/>
            <person name="Heiman D.I."/>
            <person name="Henn M.R."/>
            <person name="Kodira C.D."/>
            <person name="Leon-Narvaez H."/>
            <person name="Longo L.V."/>
            <person name="Ma L.J."/>
            <person name="Malavazi I."/>
            <person name="Matsuo A.L."/>
            <person name="Morais F.V."/>
            <person name="Pereira M."/>
            <person name="Rodriguez-Brito S."/>
            <person name="Sakthikumar S."/>
            <person name="Salem-Izacc S.M."/>
            <person name="Sykes S.M."/>
            <person name="Teixeira M.M."/>
            <person name="Vallejo M.C."/>
            <person name="Walter M.E."/>
            <person name="Yandava C."/>
            <person name="Young S."/>
            <person name="Zeng Q."/>
            <person name="Zucker J."/>
            <person name="Felipe M.S."/>
            <person name="Goldman G.H."/>
            <person name="Haas B.J."/>
            <person name="McEwen J.G."/>
            <person name="Nino-Vega G."/>
            <person name="Puccia R."/>
            <person name="San-Blas G."/>
            <person name="Soares C.M."/>
            <person name="Birren B.W."/>
            <person name="Cuomo C.A."/>
        </authorList>
    </citation>
    <scope>NUCLEOTIDE SEQUENCE [LARGE SCALE GENOMIC DNA]</scope>
    <source>
        <strain evidence="24 25">Pb18</strain>
    </source>
</reference>
<dbReference type="InterPro" id="IPR036397">
    <property type="entry name" value="RNaseH_sf"/>
</dbReference>
<evidence type="ECO:0000256" key="2">
    <source>
        <dbReference type="ARBA" id="ARBA00022670"/>
    </source>
</evidence>
<dbReference type="eggNOG" id="KOG0017">
    <property type="taxonomic scope" value="Eukaryota"/>
</dbReference>
<dbReference type="PANTHER" id="PTHR37984:SF5">
    <property type="entry name" value="PROTEIN NYNRIN-LIKE"/>
    <property type="match status" value="1"/>
</dbReference>
<evidence type="ECO:0000256" key="9">
    <source>
        <dbReference type="ARBA" id="ARBA00022801"/>
    </source>
</evidence>
<dbReference type="Pfam" id="PF00385">
    <property type="entry name" value="Chromo"/>
    <property type="match status" value="1"/>
</dbReference>
<keyword evidence="3" id="KW-0808">Transferase</keyword>
<dbReference type="HOGENOM" id="CLU_000384_38_1_1"/>
<dbReference type="GO" id="GO:0003887">
    <property type="term" value="F:DNA-directed DNA polymerase activity"/>
    <property type="evidence" value="ECO:0007669"/>
    <property type="project" value="UniProtKB-KW"/>
</dbReference>
<dbReference type="Gene3D" id="1.10.340.70">
    <property type="match status" value="1"/>
</dbReference>
<dbReference type="GO" id="GO:0015074">
    <property type="term" value="P:DNA integration"/>
    <property type="evidence" value="ECO:0007669"/>
    <property type="project" value="UniProtKB-KW"/>
</dbReference>
<evidence type="ECO:0000256" key="3">
    <source>
        <dbReference type="ARBA" id="ARBA00022679"/>
    </source>
</evidence>
<keyword evidence="25" id="KW-1185">Reference proteome</keyword>
<dbReference type="InParanoid" id="A0A0A0HTT8"/>
<dbReference type="EMBL" id="KN275983">
    <property type="protein sequence ID" value="KGM91411.1"/>
    <property type="molecule type" value="Genomic_DNA"/>
</dbReference>
<evidence type="ECO:0000259" key="23">
    <source>
        <dbReference type="PROSITE" id="PS50994"/>
    </source>
</evidence>
<evidence type="ECO:0000256" key="10">
    <source>
        <dbReference type="ARBA" id="ARBA00022842"/>
    </source>
</evidence>
<dbReference type="GO" id="GO:0004190">
    <property type="term" value="F:aspartic-type endopeptidase activity"/>
    <property type="evidence" value="ECO:0007669"/>
    <property type="project" value="UniProtKB-KW"/>
</dbReference>
<evidence type="ECO:0000256" key="19">
    <source>
        <dbReference type="SAM" id="MobiDB-lite"/>
    </source>
</evidence>
<dbReference type="Proteomes" id="UP000001628">
    <property type="component" value="Unassembled WGS sequence"/>
</dbReference>
<comment type="subunit">
    <text evidence="1">Component of the NuA4 histone acetyltransferase complex.</text>
</comment>
<evidence type="ECO:0000313" key="25">
    <source>
        <dbReference type="Proteomes" id="UP000001628"/>
    </source>
</evidence>
<evidence type="ECO:0000259" key="20">
    <source>
        <dbReference type="PROSITE" id="PS50013"/>
    </source>
</evidence>
<protein>
    <recommendedName>
        <fullName evidence="26">Reverse transcriptase</fullName>
    </recommendedName>
</protein>
<evidence type="ECO:0008006" key="26">
    <source>
        <dbReference type="Google" id="ProtNLM"/>
    </source>
</evidence>
<keyword evidence="4" id="KW-0548">Nucleotidyltransferase</keyword>
<dbReference type="SUPFAM" id="SSF57756">
    <property type="entry name" value="Retrovirus zinc finger-like domains"/>
    <property type="match status" value="1"/>
</dbReference>
<dbReference type="InterPro" id="IPR001584">
    <property type="entry name" value="Integrase_cat-core"/>
</dbReference>
<evidence type="ECO:0000256" key="1">
    <source>
        <dbReference type="ARBA" id="ARBA00011353"/>
    </source>
</evidence>
<evidence type="ECO:0000256" key="6">
    <source>
        <dbReference type="ARBA" id="ARBA00022723"/>
    </source>
</evidence>
<feature type="compositionally biased region" description="Low complexity" evidence="19">
    <location>
        <begin position="252"/>
        <end position="264"/>
    </location>
</feature>
<dbReference type="Gene3D" id="3.30.420.10">
    <property type="entry name" value="Ribonuclease H-like superfamily/Ribonuclease H"/>
    <property type="match status" value="1"/>
</dbReference>
<organism evidence="24 25">
    <name type="scientific">Paracoccidioides brasiliensis (strain Pb18)</name>
    <dbReference type="NCBI Taxonomy" id="502780"/>
    <lineage>
        <taxon>Eukaryota</taxon>
        <taxon>Fungi</taxon>
        <taxon>Dikarya</taxon>
        <taxon>Ascomycota</taxon>
        <taxon>Pezizomycotina</taxon>
        <taxon>Eurotiomycetes</taxon>
        <taxon>Eurotiomycetidae</taxon>
        <taxon>Onygenales</taxon>
        <taxon>Ajellomycetaceae</taxon>
        <taxon>Paracoccidioides</taxon>
    </lineage>
</organism>
<evidence type="ECO:0000256" key="4">
    <source>
        <dbReference type="ARBA" id="ARBA00022695"/>
    </source>
</evidence>
<dbReference type="RefSeq" id="XP_010763966.1">
    <property type="nucleotide sequence ID" value="XM_010765664.1"/>
</dbReference>
<dbReference type="InterPro" id="IPR043128">
    <property type="entry name" value="Rev_trsase/Diguanyl_cyclase"/>
</dbReference>
<dbReference type="Pfam" id="PF17921">
    <property type="entry name" value="Integrase_H2C2"/>
    <property type="match status" value="1"/>
</dbReference>
<dbReference type="PROSITE" id="PS50878">
    <property type="entry name" value="RT_POL"/>
    <property type="match status" value="1"/>
</dbReference>
<dbReference type="GO" id="GO:0003723">
    <property type="term" value="F:RNA binding"/>
    <property type="evidence" value="ECO:0007669"/>
    <property type="project" value="UniProtKB-KW"/>
</dbReference>
<dbReference type="PROSITE" id="PS50013">
    <property type="entry name" value="CHROMO_2"/>
    <property type="match status" value="1"/>
</dbReference>
<dbReference type="Gene3D" id="3.10.10.10">
    <property type="entry name" value="HIV Type 1 Reverse Transcriptase, subunit A, domain 1"/>
    <property type="match status" value="1"/>
</dbReference>
<feature type="region of interest" description="Disordered" evidence="19">
    <location>
        <begin position="227"/>
        <end position="269"/>
    </location>
</feature>
<dbReference type="Pfam" id="PF00078">
    <property type="entry name" value="RVT_1"/>
    <property type="match status" value="1"/>
</dbReference>
<dbReference type="Gene3D" id="2.40.70.10">
    <property type="entry name" value="Acid Proteases"/>
    <property type="match status" value="1"/>
</dbReference>
<dbReference type="Gene3D" id="4.10.60.10">
    <property type="entry name" value="Zinc finger, CCHC-type"/>
    <property type="match status" value="1"/>
</dbReference>
<dbReference type="GeneID" id="22588400"/>
<dbReference type="PROSITE" id="PS50994">
    <property type="entry name" value="INTEGRASE"/>
    <property type="match status" value="1"/>
</dbReference>
<dbReference type="SUPFAM" id="SSF53098">
    <property type="entry name" value="Ribonuclease H-like"/>
    <property type="match status" value="1"/>
</dbReference>
<dbReference type="VEuPathDB" id="FungiDB:PADG_12503"/>
<keyword evidence="2" id="KW-0645">Protease</keyword>
<dbReference type="InterPro" id="IPR023780">
    <property type="entry name" value="Chromo_domain"/>
</dbReference>
<evidence type="ECO:0000256" key="12">
    <source>
        <dbReference type="ARBA" id="ARBA00022908"/>
    </source>
</evidence>
<dbReference type="FunCoup" id="A0A0A0HTT8">
    <property type="interactions" value="13"/>
</dbReference>
<name>A0A0A0HTT8_PARBD</name>
<dbReference type="SUPFAM" id="SSF54160">
    <property type="entry name" value="Chromo domain-like"/>
    <property type="match status" value="1"/>
</dbReference>
<dbReference type="Pfam" id="PF00098">
    <property type="entry name" value="zf-CCHC"/>
    <property type="match status" value="1"/>
</dbReference>
<gene>
    <name evidence="24" type="ORF">PADG_12503</name>
</gene>
<dbReference type="InterPro" id="IPR021109">
    <property type="entry name" value="Peptidase_aspartic_dom_sf"/>
</dbReference>
<dbReference type="SMART" id="SM00343">
    <property type="entry name" value="ZnF_C2HC"/>
    <property type="match status" value="1"/>
</dbReference>
<evidence type="ECO:0000259" key="21">
    <source>
        <dbReference type="PROSITE" id="PS50158"/>
    </source>
</evidence>
<dbReference type="InterPro" id="IPR000953">
    <property type="entry name" value="Chromo/chromo_shadow_dom"/>
</dbReference>
<dbReference type="Gene3D" id="3.30.70.270">
    <property type="match status" value="2"/>
</dbReference>
<evidence type="ECO:0000256" key="5">
    <source>
        <dbReference type="ARBA" id="ARBA00022722"/>
    </source>
</evidence>
<dbReference type="InterPro" id="IPR056924">
    <property type="entry name" value="SH3_Tf2-1"/>
</dbReference>
<sequence>MERNNATDQAAVKQSQIDELIAERNELSHTLVRMTVSNQAASRGVTPSETTRRSVKIDDPKHLTDGKEPKFEHWLSRMKNKLRENADHYPTERMRIAYIENRTDGDAARHIAPRMEEDHPERYQTAEEIFEHLKSIYEDANKLQNAKSDYRKLIMHNGDNYHEFVTKFLHLAGEAKIARGDYKTDFNDKLSFDLQKMVAVANATTDTYAEFQKICAQAAHTLQTINATQKSKSSRGNGPNTFKQNTLRTANSQTPPSISTTKSPTVKEALSSRPDIQCYYCKEKGHIARNCPAKQKSQQVIAELTGNDAPEPSADSGKDFNVPIKLAYNGIATSTNSLADTGANGANFIDTRYAIELARFFDRKFQELRFKCRMKGYNGAPGGVIDRTLTLNLWVDGRRFQNVPLLVTDLGQHPVILGRKWLAAQDIWLDVKNQRLVWPSERSIPEQVAEPMLKIVPWSVLKRPDPKPEHQADVERREIKLDEEIRQEHQAQLRRLKGTSSVVMPETRQGLTWEETAPQMMDMNFIGAASFHGYMKNKKSTVFITSLYEIDKQLEEKRGLVGAEDESDEELISNLPEWLKGREDCFSKKASDELPPLRKNVDFKIELQPDVDLTQGIGHAPLYKMNLEELEAVKTYLEANLAKGFITPSSAPYASPILIARSGKKLRFCVDFHKLNAITKRDQYPLPLIDELMDQLNGAKYFTKLDIRQGFHRIRMDPESEDLTTFRTRYGTYKYRVVPFGLTNAPACFQRFVNSIFFDYLDKFMTAFMDDLLIYSKNLEEHKQQVNSVLDRLKTAGLQASIQKCEFAVQRTKYLGFIISTEGIEADPEKTAAIVRWQAPTTVKGVQSFLGFGNFYRRFIRNYSRIAKPLYQLTKKTTPFVWTSECKSAFEKLKRQLVEAPTLRYYDPERETRIETDASDGVVAGVLSQRFENDLWHPVAFYSKTMNGAELNYEVHDKEMLAVVRALQEWRAELEGLQREERFKILTDHQAECTSSRWAEFLSRFYFEIKYRPGKANLLADALSRPEQVRRQQDGRMQILLGPETLDPQITPSTDIASINSSEKESIAECIVSLNKTATSIEPLRQQADDENSPYTMEDNVLRYNGRLVVPVQEKETLIAKLLQEIHDQASTAHPGGRKTLALVQSRYWWATWRTDVLRYIRNCHVCRISKIPRDKTPGLLKPLPIPERAWQHIAMDFMDVPKSKTGYDAILVIVCRLSKKTISIPTTRGVTAQELARLFIRFYYSYNGAPDSIVSDRGPQFISSFWDEFTQILGIKLKLSTAHHAQTDGQTEVVNQYIATRLRPYVSYYQDDWDEWLPIIDHASAATPNASTGISPFLAANGYEPRMSFDWQPLAEKLDMNEKRNREAARSFIHRMREIWNQASKGIKTAQEQMKRQTDKHHREPDFAVGDFVYLTLKSYKMDRPSRKLAEQNAGPFRILEKVGNAYKLDLPITMKIHSIFSPDKLRKDSRDPLPGQTIRPPDPIEIDGENEWEIDRILASRISRSKLQYRVRWKGFDEDSSWYPARDFKGSPHAIRDFHEANPTKAGPPRRLDEWLKAWETDSYLKDEVDDDLPA</sequence>
<keyword evidence="7" id="KW-0064">Aspartyl protease</keyword>
<dbReference type="Pfam" id="PF24626">
    <property type="entry name" value="SH3_Tf2-1"/>
    <property type="match status" value="1"/>
</dbReference>
<dbReference type="CDD" id="cd09274">
    <property type="entry name" value="RNase_HI_RT_Ty3"/>
    <property type="match status" value="1"/>
</dbReference>
<dbReference type="CDD" id="cd00024">
    <property type="entry name" value="CD_CSD"/>
    <property type="match status" value="1"/>
</dbReference>
<evidence type="ECO:0000256" key="7">
    <source>
        <dbReference type="ARBA" id="ARBA00022750"/>
    </source>
</evidence>
<feature type="domain" description="Integrase catalytic" evidence="23">
    <location>
        <begin position="1181"/>
        <end position="1354"/>
    </location>
</feature>
<dbReference type="CDD" id="cd01647">
    <property type="entry name" value="RT_LTR"/>
    <property type="match status" value="1"/>
</dbReference>
<dbReference type="InterPro" id="IPR000477">
    <property type="entry name" value="RT_dom"/>
</dbReference>
<keyword evidence="18" id="KW-0862">Zinc</keyword>
<keyword evidence="18" id="KW-0863">Zinc-finger</keyword>
<evidence type="ECO:0000256" key="14">
    <source>
        <dbReference type="ARBA" id="ARBA00022932"/>
    </source>
</evidence>
<dbReference type="InterPro" id="IPR036875">
    <property type="entry name" value="Znf_CCHC_sf"/>
</dbReference>
<dbReference type="PANTHER" id="PTHR37984">
    <property type="entry name" value="PROTEIN CBG26694"/>
    <property type="match status" value="1"/>
</dbReference>
<evidence type="ECO:0000256" key="15">
    <source>
        <dbReference type="ARBA" id="ARBA00023125"/>
    </source>
</evidence>
<feature type="compositionally biased region" description="Polar residues" evidence="19">
    <location>
        <begin position="227"/>
        <end position="251"/>
    </location>
</feature>
<feature type="region of interest" description="Disordered" evidence="19">
    <location>
        <begin position="1467"/>
        <end position="1488"/>
    </location>
</feature>
<keyword evidence="17" id="KW-0511">Multifunctional enzyme</keyword>
<dbReference type="InterPro" id="IPR016197">
    <property type="entry name" value="Chromo-like_dom_sf"/>
</dbReference>
<evidence type="ECO:0000256" key="8">
    <source>
        <dbReference type="ARBA" id="ARBA00022759"/>
    </source>
</evidence>
<keyword evidence="9" id="KW-0378">Hydrolase</keyword>
<dbReference type="KEGG" id="pbn:PADG_12503"/>
<dbReference type="GO" id="GO:0006508">
    <property type="term" value="P:proteolysis"/>
    <property type="evidence" value="ECO:0007669"/>
    <property type="project" value="UniProtKB-KW"/>
</dbReference>
<dbReference type="InterPro" id="IPR041588">
    <property type="entry name" value="Integrase_H2C2"/>
</dbReference>
<feature type="domain" description="CCHC-type" evidence="21">
    <location>
        <begin position="278"/>
        <end position="292"/>
    </location>
</feature>
<evidence type="ECO:0000259" key="22">
    <source>
        <dbReference type="PROSITE" id="PS50878"/>
    </source>
</evidence>
<dbReference type="GO" id="GO:0003677">
    <property type="term" value="F:DNA binding"/>
    <property type="evidence" value="ECO:0007669"/>
    <property type="project" value="UniProtKB-KW"/>
</dbReference>
<keyword evidence="10" id="KW-0460">Magnesium</keyword>
<dbReference type="GO" id="GO:0008270">
    <property type="term" value="F:zinc ion binding"/>
    <property type="evidence" value="ECO:0007669"/>
    <property type="project" value="UniProtKB-KW"/>
</dbReference>
<evidence type="ECO:0000313" key="24">
    <source>
        <dbReference type="EMBL" id="KGM91411.1"/>
    </source>
</evidence>
<dbReference type="FunFam" id="3.30.70.270:FF:000020">
    <property type="entry name" value="Transposon Tf2-6 polyprotein-like Protein"/>
    <property type="match status" value="1"/>
</dbReference>
<dbReference type="Pfam" id="PF17919">
    <property type="entry name" value="RT_RNaseH_2"/>
    <property type="match status" value="1"/>
</dbReference>
<keyword evidence="14" id="KW-0239">DNA-directed DNA polymerase</keyword>
<feature type="domain" description="Reverse transcriptase" evidence="22">
    <location>
        <begin position="640"/>
        <end position="819"/>
    </location>
</feature>
<dbReference type="InterPro" id="IPR001878">
    <property type="entry name" value="Znf_CCHC"/>
</dbReference>